<evidence type="ECO:0000313" key="1">
    <source>
        <dbReference type="EMBL" id="KAF0046286.1"/>
    </source>
</evidence>
<comment type="caution">
    <text evidence="1">The sequence shown here is derived from an EMBL/GenBank/DDBJ whole genome shotgun (WGS) entry which is preliminary data.</text>
</comment>
<dbReference type="EMBL" id="VEVO01000002">
    <property type="protein sequence ID" value="KAF0046286.1"/>
    <property type="molecule type" value="Genomic_DNA"/>
</dbReference>
<dbReference type="AlphaFoldDB" id="A0A6A4TFF4"/>
<gene>
    <name evidence="1" type="ORF">F2P81_002815</name>
</gene>
<reference evidence="1 2" key="1">
    <citation type="submission" date="2019-06" db="EMBL/GenBank/DDBJ databases">
        <title>Draft genomes of female and male turbot (Scophthalmus maximus).</title>
        <authorList>
            <person name="Xu H."/>
            <person name="Xu X.-W."/>
            <person name="Shao C."/>
            <person name="Chen S."/>
        </authorList>
    </citation>
    <scope>NUCLEOTIDE SEQUENCE [LARGE SCALE GENOMIC DNA]</scope>
    <source>
        <strain evidence="1">Ysfricsl-2016a</strain>
        <tissue evidence="1">Blood</tissue>
    </source>
</reference>
<sequence length="154" mass="17387">MLYQLQVEDEIHPRRCLLSRRPADTSGVATNQQQVGHKHARCQLQAWAPPLPTRVCDYPQLPCSSSDLQGPGPHEAAASETTSRTKRCLMLRHVSVTESNQTETLECFDCLTLIGLFCIWFFEFQPEVEKKCDRKNRSNNPGNISSMIDLSPLS</sequence>
<protein>
    <submittedName>
        <fullName evidence="1">Uncharacterized protein</fullName>
    </submittedName>
</protein>
<organism evidence="1 2">
    <name type="scientific">Scophthalmus maximus</name>
    <name type="common">Turbot</name>
    <name type="synonym">Psetta maxima</name>
    <dbReference type="NCBI Taxonomy" id="52904"/>
    <lineage>
        <taxon>Eukaryota</taxon>
        <taxon>Metazoa</taxon>
        <taxon>Chordata</taxon>
        <taxon>Craniata</taxon>
        <taxon>Vertebrata</taxon>
        <taxon>Euteleostomi</taxon>
        <taxon>Actinopterygii</taxon>
        <taxon>Neopterygii</taxon>
        <taxon>Teleostei</taxon>
        <taxon>Neoteleostei</taxon>
        <taxon>Acanthomorphata</taxon>
        <taxon>Carangaria</taxon>
        <taxon>Pleuronectiformes</taxon>
        <taxon>Pleuronectoidei</taxon>
        <taxon>Scophthalmidae</taxon>
        <taxon>Scophthalmus</taxon>
    </lineage>
</organism>
<evidence type="ECO:0000313" key="2">
    <source>
        <dbReference type="Proteomes" id="UP000438429"/>
    </source>
</evidence>
<name>A0A6A4TFF4_SCOMX</name>
<accession>A0A6A4TFF4</accession>
<proteinExistence type="predicted"/>
<dbReference type="Proteomes" id="UP000438429">
    <property type="component" value="Unassembled WGS sequence"/>
</dbReference>